<dbReference type="AlphaFoldDB" id="A0A0S4KHJ8"/>
<sequence>MPLPQNTSTTTAANDNSRHPYALRPDAVVRELIVPLANLTSLVSWLATRQRVFTVTTTVDDVVNGITADLARLNRISSSASLKYYPCSHGVVVGLYPLCPPLVNQSALYRHVTSSRQFAVETEFPLSSMPNDYNSIDRRFGDGTTYWWLRVGNLGTDENEDERSNAQSSNVSTPSDLATLSSACKYVSILVSNSTATTSSPANGTITTAPAVHNIVVCLELTQPQCISDRVALSLWGLNHTQFSFQVPQNTFAVLAMIEKESGLVGVQAWDHGYTLNLPPNVSSRLNRNPPHCYSVMNRHRISLQVEANDDGGHYFIATSRHLERLDNLHNDTLDDAPFVVPEDVLEALSTFLAFRGWSQQIMTVLVNEIQTVYAIDGPLSKFADSNSNSSSSSSSFDAASIPPNHRQHKAGLLLLPPTQRCKHCKHRGNNLAFAVILENSDGLGDYETIETYIGYTHAASVIVIVAGCYVFVHWLTKSLFQLKASIKRKEVDDDAAVLAAAEAAAVLDKPLSSASSAASVVVPPSSSSGKARLPSGPLSFISEFSDVAIAFIKVRKLARERVKQLRLASHRRDQRQHYHELDEENEPALPYLHLQTGRSIDSHATDVNDSLLVRGPCRSRTEESGERDAEAELALVRTATPIIRPVDDVAPNPNDASTESKERTSTKVGKRDAVRKAISLECVSPTSGGDLAPPNMTRHVFAQHAAPHNNANNNSSHHHNPADGEEGHLLPGSP</sequence>
<evidence type="ECO:0000313" key="3">
    <source>
        <dbReference type="Proteomes" id="UP000051952"/>
    </source>
</evidence>
<feature type="region of interest" description="Disordered" evidence="1">
    <location>
        <begin position="645"/>
        <end position="673"/>
    </location>
</feature>
<accession>A0A0S4KHJ8</accession>
<reference evidence="3" key="1">
    <citation type="submission" date="2015-09" db="EMBL/GenBank/DDBJ databases">
        <authorList>
            <consortium name="Pathogen Informatics"/>
        </authorList>
    </citation>
    <scope>NUCLEOTIDE SEQUENCE [LARGE SCALE GENOMIC DNA]</scope>
    <source>
        <strain evidence="3">Lake Konstanz</strain>
    </source>
</reference>
<feature type="compositionally biased region" description="Basic and acidic residues" evidence="1">
    <location>
        <begin position="659"/>
        <end position="673"/>
    </location>
</feature>
<feature type="region of interest" description="Disordered" evidence="1">
    <location>
        <begin position="708"/>
        <end position="735"/>
    </location>
</feature>
<name>A0A0S4KHJ8_BODSA</name>
<organism evidence="2 3">
    <name type="scientific">Bodo saltans</name>
    <name type="common">Flagellated protozoan</name>
    <dbReference type="NCBI Taxonomy" id="75058"/>
    <lineage>
        <taxon>Eukaryota</taxon>
        <taxon>Discoba</taxon>
        <taxon>Euglenozoa</taxon>
        <taxon>Kinetoplastea</taxon>
        <taxon>Metakinetoplastina</taxon>
        <taxon>Eubodonida</taxon>
        <taxon>Bodonidae</taxon>
        <taxon>Bodo</taxon>
    </lineage>
</organism>
<evidence type="ECO:0000256" key="1">
    <source>
        <dbReference type="SAM" id="MobiDB-lite"/>
    </source>
</evidence>
<feature type="non-terminal residue" evidence="2">
    <location>
        <position position="735"/>
    </location>
</feature>
<protein>
    <submittedName>
        <fullName evidence="2">Uncharacterized protein</fullName>
    </submittedName>
</protein>
<keyword evidence="3" id="KW-1185">Reference proteome</keyword>
<dbReference type="EMBL" id="CYKH01000151">
    <property type="protein sequence ID" value="CUI11842.1"/>
    <property type="molecule type" value="Genomic_DNA"/>
</dbReference>
<evidence type="ECO:0000313" key="2">
    <source>
        <dbReference type="EMBL" id="CUI11842.1"/>
    </source>
</evidence>
<gene>
    <name evidence="2" type="ORF">BSAL_55210</name>
</gene>
<proteinExistence type="predicted"/>
<dbReference type="Proteomes" id="UP000051952">
    <property type="component" value="Unassembled WGS sequence"/>
</dbReference>
<dbReference type="VEuPathDB" id="TriTrypDB:BSAL_55210"/>